<keyword evidence="4" id="KW-1185">Reference proteome</keyword>
<dbReference type="EMBL" id="BAABIL010000544">
    <property type="protein sequence ID" value="GAA4992104.1"/>
    <property type="molecule type" value="Genomic_DNA"/>
</dbReference>
<organism evidence="3 4">
    <name type="scientific">Kineococcus glutinatus</name>
    <dbReference type="NCBI Taxonomy" id="1070872"/>
    <lineage>
        <taxon>Bacteria</taxon>
        <taxon>Bacillati</taxon>
        <taxon>Actinomycetota</taxon>
        <taxon>Actinomycetes</taxon>
        <taxon>Kineosporiales</taxon>
        <taxon>Kineosporiaceae</taxon>
        <taxon>Kineococcus</taxon>
    </lineage>
</organism>
<name>A0ABP9IAE9_9ACTN</name>
<dbReference type="PANTHER" id="PTHR42924">
    <property type="entry name" value="EXONUCLEASE"/>
    <property type="match status" value="1"/>
</dbReference>
<comment type="caution">
    <text evidence="3">The sequence shown here is derived from an EMBL/GenBank/DDBJ whole genome shotgun (WGS) entry which is preliminary data.</text>
</comment>
<evidence type="ECO:0000313" key="4">
    <source>
        <dbReference type="Proteomes" id="UP001501195"/>
    </source>
</evidence>
<sequence length="520" mass="56722">MPAHPHPHLPGPQPEPASDGDDRTFAWYAGDHHIHTTFSRDAMYSVDDQVRRGQECGLDWMVITDHGGPDHAKLSVAAQAPAIAAARERWSPLVFQGMEWNIPGAEHATLIVPPHERTVGFLQEFERRWDGDVLAAHSNPGGPELIRHSVEGTDTARRLGLEALAWLRAELERGTVDTALVLSNHPMRTGRLAPSRIRQWRDAAPGLFVGWEGAPGHQAAALPAPYGRGRGRGQYDESPGTWSFPGYDALQYRTWGGFDAATARVGGLWDSLLAEGLPWWITANSDNHFDHMDTVVVGEPSRAFYEAHGHRGSPVETGRAQHGYVDFAPGFYSRTYVGAERREHRSVMAALRAGRAFVVHGGLLDAIEVRVRPGSGEGAAGPGVTFGARTRIARGDDVRVEVLLDPASRPNGAGEVPQVARVDVVVGTVTGKVADAEADLFEAPGTRVVETFEVPARARGRQRFEVVLRQVADPLYVRLRASDGRRCRADGHPLADEIGNSDPWADLWSYTNPVFVDVDG</sequence>
<proteinExistence type="predicted"/>
<dbReference type="PANTHER" id="PTHR42924:SF11">
    <property type="entry name" value="POLYMERASE_HISTIDINOL PHOSPHATASE N-TERMINAL DOMAIN-CONTAINING PROTEIN"/>
    <property type="match status" value="1"/>
</dbReference>
<reference evidence="4" key="1">
    <citation type="journal article" date="2019" name="Int. J. Syst. Evol. Microbiol.">
        <title>The Global Catalogue of Microorganisms (GCM) 10K type strain sequencing project: providing services to taxonomists for standard genome sequencing and annotation.</title>
        <authorList>
            <consortium name="The Broad Institute Genomics Platform"/>
            <consortium name="The Broad Institute Genome Sequencing Center for Infectious Disease"/>
            <person name="Wu L."/>
            <person name="Ma J."/>
        </authorList>
    </citation>
    <scope>NUCLEOTIDE SEQUENCE [LARGE SCALE GENOMIC DNA]</scope>
    <source>
        <strain evidence="4">JCM 18126</strain>
    </source>
</reference>
<dbReference type="Gene3D" id="3.20.20.140">
    <property type="entry name" value="Metal-dependent hydrolases"/>
    <property type="match status" value="1"/>
</dbReference>
<dbReference type="Proteomes" id="UP001501195">
    <property type="component" value="Unassembled WGS sequence"/>
</dbReference>
<dbReference type="RefSeq" id="WP_345713575.1">
    <property type="nucleotide sequence ID" value="NZ_BAABIL010000544.1"/>
</dbReference>
<dbReference type="CDD" id="cd07432">
    <property type="entry name" value="PHP_HisPPase"/>
    <property type="match status" value="1"/>
</dbReference>
<evidence type="ECO:0000259" key="2">
    <source>
        <dbReference type="SMART" id="SM00481"/>
    </source>
</evidence>
<evidence type="ECO:0000256" key="1">
    <source>
        <dbReference type="SAM" id="MobiDB-lite"/>
    </source>
</evidence>
<protein>
    <submittedName>
        <fullName evidence="3">PHP domain-containing protein</fullName>
    </submittedName>
</protein>
<accession>A0ABP9IAE9</accession>
<gene>
    <name evidence="3" type="ORF">GCM10023225_30520</name>
</gene>
<evidence type="ECO:0000313" key="3">
    <source>
        <dbReference type="EMBL" id="GAA4992104.1"/>
    </source>
</evidence>
<feature type="region of interest" description="Disordered" evidence="1">
    <location>
        <begin position="1"/>
        <end position="22"/>
    </location>
</feature>
<dbReference type="InterPro" id="IPR003141">
    <property type="entry name" value="Pol/His_phosphatase_N"/>
</dbReference>
<dbReference type="InterPro" id="IPR016195">
    <property type="entry name" value="Pol/histidinol_Pase-like"/>
</dbReference>
<dbReference type="InterPro" id="IPR052018">
    <property type="entry name" value="PHP_domain"/>
</dbReference>
<dbReference type="SUPFAM" id="SSF89550">
    <property type="entry name" value="PHP domain-like"/>
    <property type="match status" value="1"/>
</dbReference>
<dbReference type="SMART" id="SM00481">
    <property type="entry name" value="POLIIIAc"/>
    <property type="match status" value="1"/>
</dbReference>
<feature type="domain" description="Polymerase/histidinol phosphatase N-terminal" evidence="2">
    <location>
        <begin position="30"/>
        <end position="104"/>
    </location>
</feature>